<dbReference type="EMBL" id="CAJPWZ010001752">
    <property type="protein sequence ID" value="CAG2222408.1"/>
    <property type="molecule type" value="Genomic_DNA"/>
</dbReference>
<dbReference type="CDD" id="cd00022">
    <property type="entry name" value="BIR"/>
    <property type="match status" value="1"/>
</dbReference>
<dbReference type="Pfam" id="PF00653">
    <property type="entry name" value="BIR"/>
    <property type="match status" value="1"/>
</dbReference>
<dbReference type="Gene3D" id="1.10.1170.10">
    <property type="entry name" value="Inhibitor Of Apoptosis Protein (2mihbC-IAP-1), Chain A"/>
    <property type="match status" value="1"/>
</dbReference>
<evidence type="ECO:0000313" key="2">
    <source>
        <dbReference type="Proteomes" id="UP000683360"/>
    </source>
</evidence>
<dbReference type="GO" id="GO:0051726">
    <property type="term" value="P:regulation of cell cycle"/>
    <property type="evidence" value="ECO:0007669"/>
    <property type="project" value="TreeGrafter"/>
</dbReference>
<dbReference type="GO" id="GO:0005634">
    <property type="term" value="C:nucleus"/>
    <property type="evidence" value="ECO:0007669"/>
    <property type="project" value="TreeGrafter"/>
</dbReference>
<accession>A0A8S3SS42</accession>
<dbReference type="OrthoDB" id="10266717at2759"/>
<protein>
    <submittedName>
        <fullName evidence="1">BIRC7_8</fullName>
    </submittedName>
</protein>
<dbReference type="PANTHER" id="PTHR10044:SF139">
    <property type="entry name" value="DEATH-ASSOCIATED INHIBITOR OF APOPTOSIS 2"/>
    <property type="match status" value="1"/>
</dbReference>
<dbReference type="Proteomes" id="UP000683360">
    <property type="component" value="Unassembled WGS sequence"/>
</dbReference>
<reference evidence="1" key="1">
    <citation type="submission" date="2021-03" db="EMBL/GenBank/DDBJ databases">
        <authorList>
            <person name="Bekaert M."/>
        </authorList>
    </citation>
    <scope>NUCLEOTIDE SEQUENCE</scope>
</reference>
<name>A0A8S3SS42_MYTED</name>
<comment type="caution">
    <text evidence="1">The sequence shown here is derived from an EMBL/GenBank/DDBJ whole genome shotgun (WGS) entry which is preliminary data.</text>
</comment>
<organism evidence="1 2">
    <name type="scientific">Mytilus edulis</name>
    <name type="common">Blue mussel</name>
    <dbReference type="NCBI Taxonomy" id="6550"/>
    <lineage>
        <taxon>Eukaryota</taxon>
        <taxon>Metazoa</taxon>
        <taxon>Spiralia</taxon>
        <taxon>Lophotrochozoa</taxon>
        <taxon>Mollusca</taxon>
        <taxon>Bivalvia</taxon>
        <taxon>Autobranchia</taxon>
        <taxon>Pteriomorphia</taxon>
        <taxon>Mytilida</taxon>
        <taxon>Mytiloidea</taxon>
        <taxon>Mytilidae</taxon>
        <taxon>Mytilinae</taxon>
        <taxon>Mytilus</taxon>
    </lineage>
</organism>
<evidence type="ECO:0000313" key="1">
    <source>
        <dbReference type="EMBL" id="CAG2222408.1"/>
    </source>
</evidence>
<dbReference type="SUPFAM" id="SSF57924">
    <property type="entry name" value="Inhibitor of apoptosis (IAP) repeat"/>
    <property type="match status" value="1"/>
</dbReference>
<gene>
    <name evidence="1" type="ORF">MEDL_35748</name>
</gene>
<dbReference type="GO" id="GO:0005737">
    <property type="term" value="C:cytoplasm"/>
    <property type="evidence" value="ECO:0007669"/>
    <property type="project" value="TreeGrafter"/>
</dbReference>
<dbReference type="InterPro" id="IPR001370">
    <property type="entry name" value="BIR_rpt"/>
</dbReference>
<dbReference type="PANTHER" id="PTHR10044">
    <property type="entry name" value="INHIBITOR OF APOPTOSIS"/>
    <property type="match status" value="1"/>
</dbReference>
<dbReference type="SMART" id="SM00238">
    <property type="entry name" value="BIR"/>
    <property type="match status" value="1"/>
</dbReference>
<dbReference type="InterPro" id="IPR050784">
    <property type="entry name" value="IAP"/>
</dbReference>
<keyword evidence="2" id="KW-1185">Reference proteome</keyword>
<dbReference type="PROSITE" id="PS01282">
    <property type="entry name" value="BIR_REPEAT_1"/>
    <property type="match status" value="1"/>
</dbReference>
<dbReference type="InterPro" id="IPR043472">
    <property type="entry name" value="Macro_dom-like"/>
</dbReference>
<dbReference type="SUPFAM" id="SSF52949">
    <property type="entry name" value="Macro domain-like"/>
    <property type="match status" value="1"/>
</dbReference>
<sequence length="263" mass="30823">MGVKFVYGDLLKTKDVDVVIHQVNCLCIRSHGLSRQIAEKYPWADIYSTRKAENCRNLAILEDRGIPGTIRVFKSPQYLNPDIVCFLSQWDFGKVNQDYRHIPPYKDTRENRLHWFCQCLEELTTLNISSAAIPHNIGCGLGGGDWTEYYNIISTFAKNDGHRTILYECFEFKPHYLNMMYYISREHSFKNWPSQLTQKPNDLIRNGFFYTNIGDRVTCFYCGATLKQWMEDDIIEIEHLKWEPNCLFAKMVSHTVPHFNVLD</sequence>
<dbReference type="Gene3D" id="3.40.220.10">
    <property type="entry name" value="Leucine Aminopeptidase, subunit E, domain 1"/>
    <property type="match status" value="1"/>
</dbReference>
<dbReference type="PROSITE" id="PS50143">
    <property type="entry name" value="BIR_REPEAT_2"/>
    <property type="match status" value="1"/>
</dbReference>
<dbReference type="AlphaFoldDB" id="A0A8S3SS42"/>
<proteinExistence type="predicted"/>